<dbReference type="Proteomes" id="UP001162156">
    <property type="component" value="Unassembled WGS sequence"/>
</dbReference>
<keyword evidence="3" id="KW-1185">Reference proteome</keyword>
<evidence type="ECO:0000259" key="1">
    <source>
        <dbReference type="Pfam" id="PF25273"/>
    </source>
</evidence>
<dbReference type="PANTHER" id="PTHR34415:SF1">
    <property type="entry name" value="INTEGRASE CATALYTIC DOMAIN-CONTAINING PROTEIN"/>
    <property type="match status" value="1"/>
</dbReference>
<dbReference type="PANTHER" id="PTHR34415">
    <property type="entry name" value="INTEGRASE CATALYTIC DOMAIN-CONTAINING PROTEIN"/>
    <property type="match status" value="1"/>
</dbReference>
<comment type="caution">
    <text evidence="2">The sequence shown here is derived from an EMBL/GenBank/DDBJ whole genome shotgun (WGS) entry which is preliminary data.</text>
</comment>
<organism evidence="2 3">
    <name type="scientific">Rhamnusium bicolor</name>
    <dbReference type="NCBI Taxonomy" id="1586634"/>
    <lineage>
        <taxon>Eukaryota</taxon>
        <taxon>Metazoa</taxon>
        <taxon>Ecdysozoa</taxon>
        <taxon>Arthropoda</taxon>
        <taxon>Hexapoda</taxon>
        <taxon>Insecta</taxon>
        <taxon>Pterygota</taxon>
        <taxon>Neoptera</taxon>
        <taxon>Endopterygota</taxon>
        <taxon>Coleoptera</taxon>
        <taxon>Polyphaga</taxon>
        <taxon>Cucujiformia</taxon>
        <taxon>Chrysomeloidea</taxon>
        <taxon>Cerambycidae</taxon>
        <taxon>Lepturinae</taxon>
        <taxon>Rhagiini</taxon>
        <taxon>Rhamnusium</taxon>
    </lineage>
</organism>
<evidence type="ECO:0000313" key="2">
    <source>
        <dbReference type="EMBL" id="KAJ8930040.1"/>
    </source>
</evidence>
<reference evidence="2" key="1">
    <citation type="journal article" date="2023" name="Insect Mol. Biol.">
        <title>Genome sequencing provides insights into the evolution of gene families encoding plant cell wall-degrading enzymes in longhorned beetles.</title>
        <authorList>
            <person name="Shin N.R."/>
            <person name="Okamura Y."/>
            <person name="Kirsch R."/>
            <person name="Pauchet Y."/>
        </authorList>
    </citation>
    <scope>NUCLEOTIDE SEQUENCE</scope>
    <source>
        <strain evidence="2">RBIC_L_NR</strain>
    </source>
</reference>
<dbReference type="EMBL" id="JANEYF010004805">
    <property type="protein sequence ID" value="KAJ8930040.1"/>
    <property type="molecule type" value="Genomic_DNA"/>
</dbReference>
<sequence length="211" mass="24455">MPDSTVSVLSMDLEQVMFVPTLTHSGMFYMSQLSCYYLSINFGDNKRSYTCFWHEGLAGRGGNEIASYLLHVLNMGISHKWNIVVWSDNCTSQNKNRMIVFIYMFLVSSGHFDTIEHRYLVSGHSFLKCDRDFALIEKRKRKCAPMVLEDLHHVILSSTHTGRFEIVDMCQKKCFDMQAAADKVLNIKQVNISKVVRLKVDSQKIWLFVYF</sequence>
<feature type="domain" description="DUF7869" evidence="1">
    <location>
        <begin position="61"/>
        <end position="203"/>
    </location>
</feature>
<proteinExistence type="predicted"/>
<dbReference type="AlphaFoldDB" id="A0AAV8WTX6"/>
<accession>A0AAV8WTX6</accession>
<dbReference type="InterPro" id="IPR057191">
    <property type="entry name" value="DUF7869"/>
</dbReference>
<dbReference type="Pfam" id="PF25273">
    <property type="entry name" value="DUF7869"/>
    <property type="match status" value="1"/>
</dbReference>
<evidence type="ECO:0000313" key="3">
    <source>
        <dbReference type="Proteomes" id="UP001162156"/>
    </source>
</evidence>
<name>A0AAV8WTX6_9CUCU</name>
<gene>
    <name evidence="2" type="ORF">NQ314_017205</name>
</gene>
<protein>
    <recommendedName>
        <fullName evidence="1">DUF7869 domain-containing protein</fullName>
    </recommendedName>
</protein>